<protein>
    <submittedName>
        <fullName evidence="1">Uncharacterized protein</fullName>
    </submittedName>
</protein>
<reference evidence="1 2" key="1">
    <citation type="submission" date="2016-10" db="EMBL/GenBank/DDBJ databases">
        <authorList>
            <person name="de Groot N.N."/>
        </authorList>
    </citation>
    <scope>NUCLEOTIDE SEQUENCE [LARGE SCALE GENOMIC DNA]</scope>
    <source>
        <strain evidence="1 2">DSM 19938</strain>
    </source>
</reference>
<dbReference type="EMBL" id="FNXY01000001">
    <property type="protein sequence ID" value="SEI40949.1"/>
    <property type="molecule type" value="Genomic_DNA"/>
</dbReference>
<dbReference type="Proteomes" id="UP000199532">
    <property type="component" value="Unassembled WGS sequence"/>
</dbReference>
<dbReference type="RefSeq" id="WP_177196938.1">
    <property type="nucleotide sequence ID" value="NZ_FNXY01000001.1"/>
</dbReference>
<proteinExistence type="predicted"/>
<evidence type="ECO:0000313" key="1">
    <source>
        <dbReference type="EMBL" id="SEI40949.1"/>
    </source>
</evidence>
<evidence type="ECO:0000313" key="2">
    <source>
        <dbReference type="Proteomes" id="UP000199532"/>
    </source>
</evidence>
<dbReference type="STRING" id="408657.SAMN04487995_0475"/>
<organism evidence="1 2">
    <name type="scientific">Dyadobacter koreensis</name>
    <dbReference type="NCBI Taxonomy" id="408657"/>
    <lineage>
        <taxon>Bacteria</taxon>
        <taxon>Pseudomonadati</taxon>
        <taxon>Bacteroidota</taxon>
        <taxon>Cytophagia</taxon>
        <taxon>Cytophagales</taxon>
        <taxon>Spirosomataceae</taxon>
        <taxon>Dyadobacter</taxon>
    </lineage>
</organism>
<gene>
    <name evidence="1" type="ORF">SAMN04487995_0475</name>
</gene>
<accession>A0A1H6QB07</accession>
<keyword evidence="2" id="KW-1185">Reference proteome</keyword>
<dbReference type="AlphaFoldDB" id="A0A1H6QB07"/>
<name>A0A1H6QB07_9BACT</name>
<sequence>MSMRLARAVLSVKHALDEDCIPANLDLLSLKVIGVGILFDTYQDT</sequence>